<comment type="caution">
    <text evidence="1">The sequence shown here is derived from an EMBL/GenBank/DDBJ whole genome shotgun (WGS) entry which is preliminary data.</text>
</comment>
<reference evidence="1" key="2">
    <citation type="submission" date="2020-11" db="EMBL/GenBank/DDBJ databases">
        <authorList>
            <person name="McCartney M.A."/>
            <person name="Auch B."/>
            <person name="Kono T."/>
            <person name="Mallez S."/>
            <person name="Becker A."/>
            <person name="Gohl D.M."/>
            <person name="Silverstein K.A.T."/>
            <person name="Koren S."/>
            <person name="Bechman K.B."/>
            <person name="Herman A."/>
            <person name="Abrahante J.E."/>
            <person name="Garbe J."/>
        </authorList>
    </citation>
    <scope>NUCLEOTIDE SEQUENCE</scope>
    <source>
        <strain evidence="1">Duluth1</strain>
        <tissue evidence="1">Whole animal</tissue>
    </source>
</reference>
<dbReference type="EMBL" id="JAIWYP010000006">
    <property type="protein sequence ID" value="KAH3812530.1"/>
    <property type="molecule type" value="Genomic_DNA"/>
</dbReference>
<evidence type="ECO:0000313" key="1">
    <source>
        <dbReference type="EMBL" id="KAH3812530.1"/>
    </source>
</evidence>
<proteinExistence type="predicted"/>
<gene>
    <name evidence="1" type="ORF">DPMN_140965</name>
</gene>
<evidence type="ECO:0000313" key="2">
    <source>
        <dbReference type="Proteomes" id="UP000828390"/>
    </source>
</evidence>
<dbReference type="AlphaFoldDB" id="A0A9D4G8K5"/>
<accession>A0A9D4G8K5</accession>
<reference evidence="1" key="1">
    <citation type="journal article" date="2019" name="bioRxiv">
        <title>The Genome of the Zebra Mussel, Dreissena polymorpha: A Resource for Invasive Species Research.</title>
        <authorList>
            <person name="McCartney M.A."/>
            <person name="Auch B."/>
            <person name="Kono T."/>
            <person name="Mallez S."/>
            <person name="Zhang Y."/>
            <person name="Obille A."/>
            <person name="Becker A."/>
            <person name="Abrahante J.E."/>
            <person name="Garbe J."/>
            <person name="Badalamenti J.P."/>
            <person name="Herman A."/>
            <person name="Mangelson H."/>
            <person name="Liachko I."/>
            <person name="Sullivan S."/>
            <person name="Sone E.D."/>
            <person name="Koren S."/>
            <person name="Silverstein K.A.T."/>
            <person name="Beckman K.B."/>
            <person name="Gohl D.M."/>
        </authorList>
    </citation>
    <scope>NUCLEOTIDE SEQUENCE</scope>
    <source>
        <strain evidence="1">Duluth1</strain>
        <tissue evidence="1">Whole animal</tissue>
    </source>
</reference>
<sequence>MLSCAHNIRKTRRNVIRNILGFHASTGCDTASALNEKGKKTAWVKYIAQPYTLEGIAVSKFLFVLYGCCQDHPPNIDTSMYRLLLKARKSLDLLPPTNEQHDVSAIDLTKDAFLNAHVK</sequence>
<organism evidence="1 2">
    <name type="scientific">Dreissena polymorpha</name>
    <name type="common">Zebra mussel</name>
    <name type="synonym">Mytilus polymorpha</name>
    <dbReference type="NCBI Taxonomy" id="45954"/>
    <lineage>
        <taxon>Eukaryota</taxon>
        <taxon>Metazoa</taxon>
        <taxon>Spiralia</taxon>
        <taxon>Lophotrochozoa</taxon>
        <taxon>Mollusca</taxon>
        <taxon>Bivalvia</taxon>
        <taxon>Autobranchia</taxon>
        <taxon>Heteroconchia</taxon>
        <taxon>Euheterodonta</taxon>
        <taxon>Imparidentia</taxon>
        <taxon>Neoheterodontei</taxon>
        <taxon>Myida</taxon>
        <taxon>Dreissenoidea</taxon>
        <taxon>Dreissenidae</taxon>
        <taxon>Dreissena</taxon>
    </lineage>
</organism>
<dbReference type="Proteomes" id="UP000828390">
    <property type="component" value="Unassembled WGS sequence"/>
</dbReference>
<keyword evidence="2" id="KW-1185">Reference proteome</keyword>
<protein>
    <submittedName>
        <fullName evidence="1">Uncharacterized protein</fullName>
    </submittedName>
</protein>
<name>A0A9D4G8K5_DREPO</name>